<protein>
    <submittedName>
        <fullName evidence="1">Extracellular solute-binding protein</fullName>
    </submittedName>
</protein>
<accession>A0A7D8A8T3</accession>
<evidence type="ECO:0000313" key="2">
    <source>
        <dbReference type="Proteomes" id="UP000515708"/>
    </source>
</evidence>
<dbReference type="PROSITE" id="PS51257">
    <property type="entry name" value="PROKAR_LIPOPROTEIN"/>
    <property type="match status" value="1"/>
</dbReference>
<dbReference type="SUPFAM" id="SSF53850">
    <property type="entry name" value="Periplasmic binding protein-like II"/>
    <property type="match status" value="1"/>
</dbReference>
<dbReference type="PROSITE" id="PS51318">
    <property type="entry name" value="TAT"/>
    <property type="match status" value="1"/>
</dbReference>
<evidence type="ECO:0000313" key="1">
    <source>
        <dbReference type="EMBL" id="QMU97280.1"/>
    </source>
</evidence>
<organism evidence="1 2">
    <name type="scientific">Microbacterium esteraromaticum</name>
    <dbReference type="NCBI Taxonomy" id="57043"/>
    <lineage>
        <taxon>Bacteria</taxon>
        <taxon>Bacillati</taxon>
        <taxon>Actinomycetota</taxon>
        <taxon>Actinomycetes</taxon>
        <taxon>Micrococcales</taxon>
        <taxon>Microbacteriaceae</taxon>
        <taxon>Microbacterium</taxon>
    </lineage>
</organism>
<name>A0A7D8A8T3_9MICO</name>
<dbReference type="PANTHER" id="PTHR43649">
    <property type="entry name" value="ARABINOSE-BINDING PROTEIN-RELATED"/>
    <property type="match status" value="1"/>
</dbReference>
<dbReference type="RefSeq" id="WP_182252275.1">
    <property type="nucleotide sequence ID" value="NZ_CP043732.1"/>
</dbReference>
<dbReference type="PANTHER" id="PTHR43649:SF12">
    <property type="entry name" value="DIACETYLCHITOBIOSE BINDING PROTEIN DASA"/>
    <property type="match status" value="1"/>
</dbReference>
<dbReference type="InterPro" id="IPR006311">
    <property type="entry name" value="TAT_signal"/>
</dbReference>
<dbReference type="AlphaFoldDB" id="A0A7D8A8T3"/>
<gene>
    <name evidence="1" type="ORF">FVO59_08660</name>
</gene>
<dbReference type="InterPro" id="IPR006059">
    <property type="entry name" value="SBP"/>
</dbReference>
<sequence>MAIDLSRRDLLRYSALGLGTVAAAGLVACAPGGGTAPVATPGAGKATDFTFGSWSLSEEAAKPAVQAALDAFAADKGIKIPTSVYPYNDYLNQLTLQVRGGQFTGAAQLDVAWLSAIAALGKLTDLSAFAKGRGYTDAALGAGQFGGKQLGLPWTIGAVGLIGNAELFDKAGASLTPATIEEFEEGLRALKGIGVTPYAASTKAAQLKDIVVWMQTFGSPIVEDGKAAIGDEASVKAVEWYKKLYDEGLIAPDVDRAAARTLFAQGAAALYDDAPVGKSAVVSQSPDSALGDKMTPIARPVLAAGDTPQHVLWGHLVVVVDGDGAGTAADFAQWLTSEPEQTVSYFEALGLPPTTDEALGSDAVAANTFVQSFTEKITSTATASPLWANPAYGQMESAIAEQVQAVLIGQSSATDAMSKAGSAIDALL</sequence>
<reference evidence="1 2" key="1">
    <citation type="journal article" date="2020" name="Front. Microbiol.">
        <title>Design of Bacterial Strain-Specific qPCR Assays Using NGS Data and Publicly Available Resources and Its Application to Track Biocontrol Strains.</title>
        <authorList>
            <person name="Hernandez I."/>
            <person name="Sant C."/>
            <person name="Martinez R."/>
            <person name="Fernandez C."/>
        </authorList>
    </citation>
    <scope>NUCLEOTIDE SEQUENCE [LARGE SCALE GENOMIC DNA]</scope>
    <source>
        <strain evidence="1 2">B24</strain>
    </source>
</reference>
<dbReference type="Pfam" id="PF13416">
    <property type="entry name" value="SBP_bac_8"/>
    <property type="match status" value="1"/>
</dbReference>
<dbReference type="Gene3D" id="3.40.190.10">
    <property type="entry name" value="Periplasmic binding protein-like II"/>
    <property type="match status" value="1"/>
</dbReference>
<dbReference type="Proteomes" id="UP000515708">
    <property type="component" value="Chromosome"/>
</dbReference>
<dbReference type="InterPro" id="IPR050490">
    <property type="entry name" value="Bact_solute-bd_prot1"/>
</dbReference>
<dbReference type="EMBL" id="CP043732">
    <property type="protein sequence ID" value="QMU97280.1"/>
    <property type="molecule type" value="Genomic_DNA"/>
</dbReference>
<proteinExistence type="predicted"/>